<sequence length="135" mass="16330">MKQFVKTLDKEGKRFEYIDEQFPELSDAKLKEAIFNEPQIRKIFWNKNVGATMTNTEKVAWLSFKKFVKTKKIKNCEQLGCLMSIKLHFLDYHLDYFLQNLGDYSKEQGERLHQDLKEMERRYQGRWDVNMMADY</sequence>
<dbReference type="PANTHER" id="PTHR46114:SF1">
    <property type="entry name" value="ZAD DOMAIN-CONTAINING PROTEIN"/>
    <property type="match status" value="1"/>
</dbReference>
<protein>
    <submittedName>
        <fullName evidence="1">Uncharacterized protein</fullName>
    </submittedName>
</protein>
<dbReference type="Proteomes" id="UP000801492">
    <property type="component" value="Unassembled WGS sequence"/>
</dbReference>
<name>A0A8K0GDX8_IGNLU</name>
<gene>
    <name evidence="1" type="ORF">ILUMI_05073</name>
</gene>
<accession>A0A8K0GDX8</accession>
<dbReference type="AlphaFoldDB" id="A0A8K0GDX8"/>
<evidence type="ECO:0000313" key="2">
    <source>
        <dbReference type="Proteomes" id="UP000801492"/>
    </source>
</evidence>
<dbReference type="EMBL" id="VTPC01001862">
    <property type="protein sequence ID" value="KAF2901110.1"/>
    <property type="molecule type" value="Genomic_DNA"/>
</dbReference>
<proteinExistence type="predicted"/>
<dbReference type="PANTHER" id="PTHR46114">
    <property type="entry name" value="APPLE DOMAIN-CONTAINING PROTEIN"/>
    <property type="match status" value="1"/>
</dbReference>
<keyword evidence="2" id="KW-1185">Reference proteome</keyword>
<comment type="caution">
    <text evidence="1">The sequence shown here is derived from an EMBL/GenBank/DDBJ whole genome shotgun (WGS) entry which is preliminary data.</text>
</comment>
<organism evidence="1 2">
    <name type="scientific">Ignelater luminosus</name>
    <name type="common">Cucubano</name>
    <name type="synonym">Pyrophorus luminosus</name>
    <dbReference type="NCBI Taxonomy" id="2038154"/>
    <lineage>
        <taxon>Eukaryota</taxon>
        <taxon>Metazoa</taxon>
        <taxon>Ecdysozoa</taxon>
        <taxon>Arthropoda</taxon>
        <taxon>Hexapoda</taxon>
        <taxon>Insecta</taxon>
        <taxon>Pterygota</taxon>
        <taxon>Neoptera</taxon>
        <taxon>Endopterygota</taxon>
        <taxon>Coleoptera</taxon>
        <taxon>Polyphaga</taxon>
        <taxon>Elateriformia</taxon>
        <taxon>Elateroidea</taxon>
        <taxon>Elateridae</taxon>
        <taxon>Agrypninae</taxon>
        <taxon>Pyrophorini</taxon>
        <taxon>Ignelater</taxon>
    </lineage>
</organism>
<reference evidence="1" key="1">
    <citation type="submission" date="2019-08" db="EMBL/GenBank/DDBJ databases">
        <title>The genome of the North American firefly Photinus pyralis.</title>
        <authorList>
            <consortium name="Photinus pyralis genome working group"/>
            <person name="Fallon T.R."/>
            <person name="Sander Lower S.E."/>
            <person name="Weng J.-K."/>
        </authorList>
    </citation>
    <scope>NUCLEOTIDE SEQUENCE</scope>
    <source>
        <strain evidence="1">TRF0915ILg1</strain>
        <tissue evidence="1">Whole body</tissue>
    </source>
</reference>
<dbReference type="OrthoDB" id="6752837at2759"/>
<evidence type="ECO:0000313" key="1">
    <source>
        <dbReference type="EMBL" id="KAF2901110.1"/>
    </source>
</evidence>